<dbReference type="Proteomes" id="UP000036987">
    <property type="component" value="Unassembled WGS sequence"/>
</dbReference>
<gene>
    <name evidence="2" type="ORF">ZOSMA_67G00170</name>
</gene>
<dbReference type="EMBL" id="LFYR01001770">
    <property type="protein sequence ID" value="KMZ59525.1"/>
    <property type="molecule type" value="Genomic_DNA"/>
</dbReference>
<accession>A0A0K9NU92</accession>
<evidence type="ECO:0000256" key="1">
    <source>
        <dbReference type="SAM" id="Phobius"/>
    </source>
</evidence>
<evidence type="ECO:0000313" key="2">
    <source>
        <dbReference type="EMBL" id="KMZ59525.1"/>
    </source>
</evidence>
<dbReference type="AlphaFoldDB" id="A0A0K9NU92"/>
<keyword evidence="1" id="KW-0472">Membrane</keyword>
<proteinExistence type="predicted"/>
<sequence length="144" mass="16130">MADPSLVSPAEAEAVAAEEEVEAPPAPALDSSLADGVTTGFGSLRFCRLSISFCSSLSLLFLDSIKLRTLLWGEERRFDDMRCNIGKLAIFWTFHVLSLLFLQNKLCTETNHPGYLFTFIPISFTTGYLGCWFWNTSMFVQKSR</sequence>
<organism evidence="2 3">
    <name type="scientific">Zostera marina</name>
    <name type="common">Eelgrass</name>
    <dbReference type="NCBI Taxonomy" id="29655"/>
    <lineage>
        <taxon>Eukaryota</taxon>
        <taxon>Viridiplantae</taxon>
        <taxon>Streptophyta</taxon>
        <taxon>Embryophyta</taxon>
        <taxon>Tracheophyta</taxon>
        <taxon>Spermatophyta</taxon>
        <taxon>Magnoliopsida</taxon>
        <taxon>Liliopsida</taxon>
        <taxon>Zosteraceae</taxon>
        <taxon>Zostera</taxon>
    </lineage>
</organism>
<name>A0A0K9NU92_ZOSMR</name>
<keyword evidence="1" id="KW-1133">Transmembrane helix</keyword>
<reference evidence="3" key="1">
    <citation type="journal article" date="2016" name="Nature">
        <title>The genome of the seagrass Zostera marina reveals angiosperm adaptation to the sea.</title>
        <authorList>
            <person name="Olsen J.L."/>
            <person name="Rouze P."/>
            <person name="Verhelst B."/>
            <person name="Lin Y.-C."/>
            <person name="Bayer T."/>
            <person name="Collen J."/>
            <person name="Dattolo E."/>
            <person name="De Paoli E."/>
            <person name="Dittami S."/>
            <person name="Maumus F."/>
            <person name="Michel G."/>
            <person name="Kersting A."/>
            <person name="Lauritano C."/>
            <person name="Lohaus R."/>
            <person name="Toepel M."/>
            <person name="Tonon T."/>
            <person name="Vanneste K."/>
            <person name="Amirebrahimi M."/>
            <person name="Brakel J."/>
            <person name="Bostroem C."/>
            <person name="Chovatia M."/>
            <person name="Grimwood J."/>
            <person name="Jenkins J.W."/>
            <person name="Jueterbock A."/>
            <person name="Mraz A."/>
            <person name="Stam W.T."/>
            <person name="Tice H."/>
            <person name="Bornberg-Bauer E."/>
            <person name="Green P.J."/>
            <person name="Pearson G.A."/>
            <person name="Procaccini G."/>
            <person name="Duarte C.M."/>
            <person name="Schmutz J."/>
            <person name="Reusch T.B.H."/>
            <person name="Van de Peer Y."/>
        </authorList>
    </citation>
    <scope>NUCLEOTIDE SEQUENCE [LARGE SCALE GENOMIC DNA]</scope>
    <source>
        <strain evidence="3">cv. Finnish</strain>
    </source>
</reference>
<protein>
    <submittedName>
        <fullName evidence="2">Uncharacterized protein</fullName>
    </submittedName>
</protein>
<feature type="transmembrane region" description="Helical" evidence="1">
    <location>
        <begin position="83"/>
        <end position="102"/>
    </location>
</feature>
<keyword evidence="3" id="KW-1185">Reference proteome</keyword>
<comment type="caution">
    <text evidence="2">The sequence shown here is derived from an EMBL/GenBank/DDBJ whole genome shotgun (WGS) entry which is preliminary data.</text>
</comment>
<evidence type="ECO:0000313" key="3">
    <source>
        <dbReference type="Proteomes" id="UP000036987"/>
    </source>
</evidence>
<keyword evidence="1" id="KW-0812">Transmembrane</keyword>
<feature type="transmembrane region" description="Helical" evidence="1">
    <location>
        <begin position="114"/>
        <end position="134"/>
    </location>
</feature>